<keyword evidence="8" id="KW-0418">Kinase</keyword>
<keyword evidence="11 13" id="KW-0472">Membrane</keyword>
<feature type="transmembrane region" description="Helical" evidence="13">
    <location>
        <begin position="634"/>
        <end position="659"/>
    </location>
</feature>
<keyword evidence="5 13" id="KW-0812">Transmembrane</keyword>
<proteinExistence type="inferred from homology"/>
<accession>A0ABQ9MWT7</accession>
<dbReference type="Gene3D" id="1.10.510.10">
    <property type="entry name" value="Transferase(Phosphotransferase) domain 1"/>
    <property type="match status" value="1"/>
</dbReference>
<feature type="signal peptide" evidence="14">
    <location>
        <begin position="1"/>
        <end position="26"/>
    </location>
</feature>
<comment type="subcellular location">
    <subcellularLocation>
        <location evidence="1">Membrane</location>
    </subcellularLocation>
</comment>
<dbReference type="Pfam" id="PF00069">
    <property type="entry name" value="Pkinase"/>
    <property type="match status" value="1"/>
</dbReference>
<reference evidence="16" key="1">
    <citation type="journal article" date="2023" name="Plant Biotechnol. J.">
        <title>Chromosome-level wild Hevea brasiliensis genome provides new tools for genomic-assisted breeding and valuable loci to elevate rubber yield.</title>
        <authorList>
            <person name="Cheng H."/>
            <person name="Song X."/>
            <person name="Hu Y."/>
            <person name="Wu T."/>
            <person name="Yang Q."/>
            <person name="An Z."/>
            <person name="Feng S."/>
            <person name="Deng Z."/>
            <person name="Wu W."/>
            <person name="Zeng X."/>
            <person name="Tu M."/>
            <person name="Wang X."/>
            <person name="Huang H."/>
        </authorList>
    </citation>
    <scope>NUCLEOTIDE SEQUENCE</scope>
    <source>
        <strain evidence="16">MT/VB/25A 57/8</strain>
    </source>
</reference>
<evidence type="ECO:0000313" key="16">
    <source>
        <dbReference type="EMBL" id="KAJ9183897.1"/>
    </source>
</evidence>
<keyword evidence="10 13" id="KW-1133">Transmembrane helix</keyword>
<organism evidence="16 17">
    <name type="scientific">Hevea brasiliensis</name>
    <name type="common">Para rubber tree</name>
    <name type="synonym">Siphonia brasiliensis</name>
    <dbReference type="NCBI Taxonomy" id="3981"/>
    <lineage>
        <taxon>Eukaryota</taxon>
        <taxon>Viridiplantae</taxon>
        <taxon>Streptophyta</taxon>
        <taxon>Embryophyta</taxon>
        <taxon>Tracheophyta</taxon>
        <taxon>Spermatophyta</taxon>
        <taxon>Magnoliopsida</taxon>
        <taxon>eudicotyledons</taxon>
        <taxon>Gunneridae</taxon>
        <taxon>Pentapetalae</taxon>
        <taxon>rosids</taxon>
        <taxon>fabids</taxon>
        <taxon>Malpighiales</taxon>
        <taxon>Euphorbiaceae</taxon>
        <taxon>Crotonoideae</taxon>
        <taxon>Micrandreae</taxon>
        <taxon>Hevea</taxon>
    </lineage>
</organism>
<dbReference type="Pfam" id="PF08263">
    <property type="entry name" value="LRRNT_2"/>
    <property type="match status" value="1"/>
</dbReference>
<dbReference type="Pfam" id="PF13855">
    <property type="entry name" value="LRR_8"/>
    <property type="match status" value="1"/>
</dbReference>
<keyword evidence="3" id="KW-0433">Leucine-rich repeat</keyword>
<dbReference type="Gene3D" id="3.30.200.20">
    <property type="entry name" value="Phosphorylase Kinase, domain 1"/>
    <property type="match status" value="1"/>
</dbReference>
<dbReference type="InterPro" id="IPR008271">
    <property type="entry name" value="Ser/Thr_kinase_AS"/>
</dbReference>
<dbReference type="SMART" id="SM00369">
    <property type="entry name" value="LRR_TYP"/>
    <property type="match status" value="8"/>
</dbReference>
<dbReference type="PROSITE" id="PS50011">
    <property type="entry name" value="PROTEIN_KINASE_DOM"/>
    <property type="match status" value="1"/>
</dbReference>
<dbReference type="PROSITE" id="PS00107">
    <property type="entry name" value="PROTEIN_KINASE_ATP"/>
    <property type="match status" value="1"/>
</dbReference>
<keyword evidence="4" id="KW-0808">Transferase</keyword>
<dbReference type="PANTHER" id="PTHR48010:SF96">
    <property type="entry name" value="OS05G0595800 PROTEIN"/>
    <property type="match status" value="1"/>
</dbReference>
<evidence type="ECO:0000256" key="6">
    <source>
        <dbReference type="ARBA" id="ARBA00022737"/>
    </source>
</evidence>
<protein>
    <recommendedName>
        <fullName evidence="15">Protein kinase domain-containing protein</fullName>
    </recommendedName>
</protein>
<keyword evidence="14" id="KW-0732">Signal</keyword>
<dbReference type="InterPro" id="IPR050994">
    <property type="entry name" value="At_inactive_RLKs"/>
</dbReference>
<sequence length="1002" mass="111338">MPKITLVSFLIHFFTLFLFLLSHSKSQSYDQQEQAILLRLRQYWQNQPPLNQWNPSISSSHCTWPGVSCTNSYVSGLDFSNMNIAGQIPPFICDLNNLTVLDFFNNSFSGMFPVVLFNCSKLQYLNLSQNFFVGFIPDDIDRFSRLSSLNLSGNNFTGNFPAAIGRLQQLKELHFDQNLFNGTFPPEIGNLSNLERLSMAYNGFLPSRLPSNFIQLKKLKWFWISEANLIGEIPETIGEMVALEHLDLAGNRLTGSIPKSLLMMKNLSVLYLFKNELSGEIPRAVEALNLVELDLSDNNLTGTIPDDFGKLQKLSLLKLFYNQLSGEIPKSIGRLPALINFSLFSNNLSGVLPPELGRYSKLKLVDIASNKLTGRLPAFLCNGGNLVGVAAFDNNLNGELPESLGNCSSLFMVSVSRNAFSGNIPVGLWTAFNLTYLMLSDNLFMGELPNEVSGNLSRLEISNNKFSGKIPTGASWRNLVVFNASNNLFSGTIPQELTALSRLTTLLLDRNQLSGSLPSDIVSWKSLTTLNMSRNQLSGQIPEEFGSLPNLLELDFSENQFSGQIPPQFNSLKFTFLNLSSNHLTGEIPISLENAAYNTSFLNNPGLCTKSSLPSLNVCNFNTQKSSEKSTKPIALISSVLATAFVLASLLSFLVIRLYQKKRHVLDSKWKLTSFQKLDFTLSDILSGLTEPNLIGSGGSGKVYRVATHPSGLVVAVKRICNDKKLDEKLEKQFHAEVQILGTIRHLNIVKLLCCICNDDSKLLVYEYMEKRSLDQWLNVKKRPTSVDLDWPIRFRIAVGAAEGLSYLHHDCSPPIIHRDVKSSNILLDATFNAKIADFGLARLLVKKGEAMVSVVAGSFGYIAPEYAQTARVNEKIDVYSFGVVLLELTTGKEATFGDENTSLADWAWRQMNEGRPIVDALDKEIMESSYLDEMSIVFQLGVKCTSKLPSARPSMREVLQVLLHYSHPLVYGVKDMGRDGDAIPFLLNSKHGYASDSDENV</sequence>
<gene>
    <name evidence="16" type="ORF">P3X46_007696</name>
</gene>
<evidence type="ECO:0000256" key="10">
    <source>
        <dbReference type="ARBA" id="ARBA00022989"/>
    </source>
</evidence>
<feature type="binding site" evidence="12">
    <location>
        <position position="718"/>
    </location>
    <ligand>
        <name>ATP</name>
        <dbReference type="ChEBI" id="CHEBI:30616"/>
    </ligand>
</feature>
<evidence type="ECO:0000256" key="7">
    <source>
        <dbReference type="ARBA" id="ARBA00022741"/>
    </source>
</evidence>
<dbReference type="SMART" id="SM00220">
    <property type="entry name" value="S_TKc"/>
    <property type="match status" value="1"/>
</dbReference>
<dbReference type="InterPro" id="IPR011009">
    <property type="entry name" value="Kinase-like_dom_sf"/>
</dbReference>
<evidence type="ECO:0000256" key="3">
    <source>
        <dbReference type="ARBA" id="ARBA00022614"/>
    </source>
</evidence>
<dbReference type="Proteomes" id="UP001174677">
    <property type="component" value="Chromosome 4"/>
</dbReference>
<dbReference type="Pfam" id="PF00560">
    <property type="entry name" value="LRR_1"/>
    <property type="match status" value="5"/>
</dbReference>
<keyword evidence="9 12" id="KW-0067">ATP-binding</keyword>
<evidence type="ECO:0000313" key="17">
    <source>
        <dbReference type="Proteomes" id="UP001174677"/>
    </source>
</evidence>
<comment type="similarity">
    <text evidence="2">Belongs to the protein kinase superfamily. Ser/Thr protein kinase family.</text>
</comment>
<feature type="chain" id="PRO_5046694399" description="Protein kinase domain-containing protein" evidence="14">
    <location>
        <begin position="27"/>
        <end position="1002"/>
    </location>
</feature>
<evidence type="ECO:0000259" key="15">
    <source>
        <dbReference type="PROSITE" id="PS50011"/>
    </source>
</evidence>
<dbReference type="InterPro" id="IPR000719">
    <property type="entry name" value="Prot_kinase_dom"/>
</dbReference>
<dbReference type="SUPFAM" id="SSF52058">
    <property type="entry name" value="L domain-like"/>
    <property type="match status" value="1"/>
</dbReference>
<dbReference type="PANTHER" id="PTHR48010">
    <property type="entry name" value="OS05G0588300 PROTEIN"/>
    <property type="match status" value="1"/>
</dbReference>
<dbReference type="InterPro" id="IPR001611">
    <property type="entry name" value="Leu-rich_rpt"/>
</dbReference>
<evidence type="ECO:0000256" key="1">
    <source>
        <dbReference type="ARBA" id="ARBA00004370"/>
    </source>
</evidence>
<dbReference type="InterPro" id="IPR013210">
    <property type="entry name" value="LRR_N_plant-typ"/>
</dbReference>
<keyword evidence="7 12" id="KW-0547">Nucleotide-binding</keyword>
<dbReference type="InterPro" id="IPR032675">
    <property type="entry name" value="LRR_dom_sf"/>
</dbReference>
<evidence type="ECO:0000256" key="9">
    <source>
        <dbReference type="ARBA" id="ARBA00022840"/>
    </source>
</evidence>
<evidence type="ECO:0000256" key="8">
    <source>
        <dbReference type="ARBA" id="ARBA00022777"/>
    </source>
</evidence>
<dbReference type="InterPro" id="IPR017441">
    <property type="entry name" value="Protein_kinase_ATP_BS"/>
</dbReference>
<evidence type="ECO:0000256" key="11">
    <source>
        <dbReference type="ARBA" id="ARBA00023136"/>
    </source>
</evidence>
<evidence type="ECO:0000256" key="5">
    <source>
        <dbReference type="ARBA" id="ARBA00022692"/>
    </source>
</evidence>
<evidence type="ECO:0000256" key="2">
    <source>
        <dbReference type="ARBA" id="ARBA00008684"/>
    </source>
</evidence>
<evidence type="ECO:0000256" key="13">
    <source>
        <dbReference type="SAM" id="Phobius"/>
    </source>
</evidence>
<dbReference type="InterPro" id="IPR003591">
    <property type="entry name" value="Leu-rich_rpt_typical-subtyp"/>
</dbReference>
<dbReference type="EMBL" id="JARPOI010000004">
    <property type="protein sequence ID" value="KAJ9183897.1"/>
    <property type="molecule type" value="Genomic_DNA"/>
</dbReference>
<name>A0ABQ9MWT7_HEVBR</name>
<evidence type="ECO:0000256" key="14">
    <source>
        <dbReference type="SAM" id="SignalP"/>
    </source>
</evidence>
<dbReference type="Gene3D" id="3.80.10.10">
    <property type="entry name" value="Ribonuclease Inhibitor"/>
    <property type="match status" value="4"/>
</dbReference>
<evidence type="ECO:0000256" key="4">
    <source>
        <dbReference type="ARBA" id="ARBA00022679"/>
    </source>
</evidence>
<comment type="caution">
    <text evidence="16">The sequence shown here is derived from an EMBL/GenBank/DDBJ whole genome shotgun (WGS) entry which is preliminary data.</text>
</comment>
<keyword evidence="17" id="KW-1185">Reference proteome</keyword>
<dbReference type="SUPFAM" id="SSF52047">
    <property type="entry name" value="RNI-like"/>
    <property type="match status" value="1"/>
</dbReference>
<keyword evidence="6" id="KW-0677">Repeat</keyword>
<feature type="domain" description="Protein kinase" evidence="15">
    <location>
        <begin position="689"/>
        <end position="971"/>
    </location>
</feature>
<dbReference type="SUPFAM" id="SSF56112">
    <property type="entry name" value="Protein kinase-like (PK-like)"/>
    <property type="match status" value="1"/>
</dbReference>
<evidence type="ECO:0000256" key="12">
    <source>
        <dbReference type="PROSITE-ProRule" id="PRU10141"/>
    </source>
</evidence>
<dbReference type="PROSITE" id="PS00108">
    <property type="entry name" value="PROTEIN_KINASE_ST"/>
    <property type="match status" value="1"/>
</dbReference>